<protein>
    <submittedName>
        <fullName evidence="1">Uncharacterized protein</fullName>
    </submittedName>
</protein>
<name>A0A1R1Y7R8_9FUNG</name>
<accession>A0A1R1Y7R8</accession>
<reference evidence="2" key="1">
    <citation type="submission" date="2017-01" db="EMBL/GenBank/DDBJ databases">
        <authorList>
            <person name="Wang Y."/>
            <person name="White M."/>
            <person name="Kvist S."/>
            <person name="Moncalvo J.-M."/>
        </authorList>
    </citation>
    <scope>NUCLEOTIDE SEQUENCE [LARGE SCALE GENOMIC DNA]</scope>
    <source>
        <strain evidence="2">ID-206-W2</strain>
    </source>
</reference>
<proteinExistence type="predicted"/>
<dbReference type="Proteomes" id="UP000187429">
    <property type="component" value="Unassembled WGS sequence"/>
</dbReference>
<organism evidence="1 2">
    <name type="scientific">Smittium culicis</name>
    <dbReference type="NCBI Taxonomy" id="133412"/>
    <lineage>
        <taxon>Eukaryota</taxon>
        <taxon>Fungi</taxon>
        <taxon>Fungi incertae sedis</taxon>
        <taxon>Zoopagomycota</taxon>
        <taxon>Kickxellomycotina</taxon>
        <taxon>Harpellomycetes</taxon>
        <taxon>Harpellales</taxon>
        <taxon>Legeriomycetaceae</taxon>
        <taxon>Smittium</taxon>
    </lineage>
</organism>
<evidence type="ECO:0000313" key="2">
    <source>
        <dbReference type="Proteomes" id="UP000187429"/>
    </source>
</evidence>
<dbReference type="EMBL" id="LSSM01002135">
    <property type="protein sequence ID" value="OMJ22930.1"/>
    <property type="molecule type" value="Genomic_DNA"/>
</dbReference>
<comment type="caution">
    <text evidence="1">The sequence shown here is derived from an EMBL/GenBank/DDBJ whole genome shotgun (WGS) entry which is preliminary data.</text>
</comment>
<gene>
    <name evidence="1" type="ORF">AYI69_g5195</name>
</gene>
<keyword evidence="2" id="KW-1185">Reference proteome</keyword>
<sequence>MRVSVANKVGFSFRECQLPIIIDISFGECQLPERRSLTHYKHLCRLQRLGFCFRERVPVDSLGRKSEWMYHIWGERFFLVIWQLQSLF</sequence>
<dbReference type="AlphaFoldDB" id="A0A1R1Y7R8"/>
<evidence type="ECO:0000313" key="1">
    <source>
        <dbReference type="EMBL" id="OMJ22930.1"/>
    </source>
</evidence>